<dbReference type="SUPFAM" id="SSF51338">
    <property type="entry name" value="Composite domain of metallo-dependent hydrolases"/>
    <property type="match status" value="1"/>
</dbReference>
<accession>W4LM38</accession>
<sequence>MSDITVFTARKVITMNPGSAGANAVAVRDGHVVEAGTLETLRPWLDAYSHRIDDRFEDCVILPGLIDPHLHPSMAAVLLPMHFVTAMEWRLPWATSEPVRTPEGFRDRLRQIDAQMQLPDEPMFVWGYHHLWHGPIRRAELNAINPDRPIVCWHRSFHEIYMNNGALNWLGLTPSVVGNAQQVDLANGHFYESGKALAIQRLNPYLLEPTRFCEGLEQLREVVHFGGHTTIGDMATGVFDLEMEWQALTEVLDNDSTPFRVECIARGAPLGTLSHEPAKLRAAVDAMPARNTRRLRFANRVKLFADGAFFSQLAQMKPPGYIGGHHGEWMMAPEALEAMAREYWNAGYRVHVHTTGDLGLDLVLDILERLQVERPRFNHGFTIEHFGFSTPEQVDRMAQLGAQVSSNIYYMYELSHMYAKQGIGYERASHMARIGACVRAGIPTTLHSDFTMAPALPLNSAWIAANRINCEGELMAPDERLTVEQALRAVTIDAARVLNIADEVGSLRAGKYADFTVLDADPFDAGASGLKDLRIVATVFEGQVHEIGASAFAP</sequence>
<proteinExistence type="predicted"/>
<dbReference type="EMBL" id="AZHW01000557">
    <property type="protein sequence ID" value="ETW98411.1"/>
    <property type="molecule type" value="Genomic_DNA"/>
</dbReference>
<organism evidence="2 3">
    <name type="scientific">Entotheonella factor</name>
    <dbReference type="NCBI Taxonomy" id="1429438"/>
    <lineage>
        <taxon>Bacteria</taxon>
        <taxon>Pseudomonadati</taxon>
        <taxon>Nitrospinota/Tectimicrobiota group</taxon>
        <taxon>Candidatus Tectimicrobiota</taxon>
        <taxon>Candidatus Entotheonellia</taxon>
        <taxon>Candidatus Entotheonellales</taxon>
        <taxon>Candidatus Entotheonellaceae</taxon>
        <taxon>Candidatus Entotheonella</taxon>
    </lineage>
</organism>
<keyword evidence="3" id="KW-1185">Reference proteome</keyword>
<dbReference type="Proteomes" id="UP000019141">
    <property type="component" value="Unassembled WGS sequence"/>
</dbReference>
<dbReference type="InterPro" id="IPR013108">
    <property type="entry name" value="Amidohydro_3"/>
</dbReference>
<dbReference type="Pfam" id="PF07969">
    <property type="entry name" value="Amidohydro_3"/>
    <property type="match status" value="1"/>
</dbReference>
<dbReference type="InterPro" id="IPR033932">
    <property type="entry name" value="YtcJ-like"/>
</dbReference>
<dbReference type="PANTHER" id="PTHR22642:SF2">
    <property type="entry name" value="PROTEIN LONG AFTER FAR-RED 3"/>
    <property type="match status" value="1"/>
</dbReference>
<feature type="domain" description="Amidohydrolase 3" evidence="1">
    <location>
        <begin position="58"/>
        <end position="544"/>
    </location>
</feature>
<dbReference type="AlphaFoldDB" id="W4LM38"/>
<gene>
    <name evidence="2" type="ORF">ETSY1_18875</name>
</gene>
<dbReference type="InterPro" id="IPR011059">
    <property type="entry name" value="Metal-dep_hydrolase_composite"/>
</dbReference>
<dbReference type="PANTHER" id="PTHR22642">
    <property type="entry name" value="IMIDAZOLONEPROPIONASE"/>
    <property type="match status" value="1"/>
</dbReference>
<dbReference type="CDD" id="cd01300">
    <property type="entry name" value="YtcJ_like"/>
    <property type="match status" value="1"/>
</dbReference>
<dbReference type="Gene3D" id="3.10.310.70">
    <property type="match status" value="1"/>
</dbReference>
<protein>
    <recommendedName>
        <fullName evidence="1">Amidohydrolase 3 domain-containing protein</fullName>
    </recommendedName>
</protein>
<dbReference type="GO" id="GO:0016810">
    <property type="term" value="F:hydrolase activity, acting on carbon-nitrogen (but not peptide) bonds"/>
    <property type="evidence" value="ECO:0007669"/>
    <property type="project" value="InterPro"/>
</dbReference>
<dbReference type="Gene3D" id="2.30.40.10">
    <property type="entry name" value="Urease, subunit C, domain 1"/>
    <property type="match status" value="1"/>
</dbReference>
<evidence type="ECO:0000259" key="1">
    <source>
        <dbReference type="Pfam" id="PF07969"/>
    </source>
</evidence>
<evidence type="ECO:0000313" key="3">
    <source>
        <dbReference type="Proteomes" id="UP000019141"/>
    </source>
</evidence>
<dbReference type="InterPro" id="IPR032466">
    <property type="entry name" value="Metal_Hydrolase"/>
</dbReference>
<comment type="caution">
    <text evidence="2">The sequence shown here is derived from an EMBL/GenBank/DDBJ whole genome shotgun (WGS) entry which is preliminary data.</text>
</comment>
<dbReference type="SUPFAM" id="SSF51556">
    <property type="entry name" value="Metallo-dependent hydrolases"/>
    <property type="match status" value="1"/>
</dbReference>
<name>W4LM38_ENTF1</name>
<dbReference type="HOGENOM" id="CLU_009942_2_2_7"/>
<reference evidence="2 3" key="1">
    <citation type="journal article" date="2014" name="Nature">
        <title>An environmental bacterial taxon with a large and distinct metabolic repertoire.</title>
        <authorList>
            <person name="Wilson M.C."/>
            <person name="Mori T."/>
            <person name="Ruckert C."/>
            <person name="Uria A.R."/>
            <person name="Helf M.J."/>
            <person name="Takada K."/>
            <person name="Gernert C."/>
            <person name="Steffens U.A."/>
            <person name="Heycke N."/>
            <person name="Schmitt S."/>
            <person name="Rinke C."/>
            <person name="Helfrich E.J."/>
            <person name="Brachmann A.O."/>
            <person name="Gurgui C."/>
            <person name="Wakimoto T."/>
            <person name="Kracht M."/>
            <person name="Crusemann M."/>
            <person name="Hentschel U."/>
            <person name="Abe I."/>
            <person name="Matsunaga S."/>
            <person name="Kalinowski J."/>
            <person name="Takeyama H."/>
            <person name="Piel J."/>
        </authorList>
    </citation>
    <scope>NUCLEOTIDE SEQUENCE [LARGE SCALE GENOMIC DNA]</scope>
    <source>
        <strain evidence="3">TSY1</strain>
    </source>
</reference>
<evidence type="ECO:0000313" key="2">
    <source>
        <dbReference type="EMBL" id="ETW98411.1"/>
    </source>
</evidence>
<dbReference type="PATRIC" id="fig|1429438.4.peg.3683"/>
<dbReference type="Gene3D" id="3.20.20.140">
    <property type="entry name" value="Metal-dependent hydrolases"/>
    <property type="match status" value="1"/>
</dbReference>